<dbReference type="SUPFAM" id="SSF55729">
    <property type="entry name" value="Acyl-CoA N-acyltransferases (Nat)"/>
    <property type="match status" value="1"/>
</dbReference>
<evidence type="ECO:0000259" key="1">
    <source>
        <dbReference type="PROSITE" id="PS51186"/>
    </source>
</evidence>
<dbReference type="Proteomes" id="UP001479436">
    <property type="component" value="Unassembled WGS sequence"/>
</dbReference>
<dbReference type="InterPro" id="IPR000182">
    <property type="entry name" value="GNAT_dom"/>
</dbReference>
<dbReference type="Gene3D" id="3.40.630.30">
    <property type="match status" value="1"/>
</dbReference>
<dbReference type="InterPro" id="IPR016181">
    <property type="entry name" value="Acyl_CoA_acyltransferase"/>
</dbReference>
<keyword evidence="3" id="KW-1185">Reference proteome</keyword>
<accession>A0ABR2WP83</accession>
<sequence length="214" mass="24837">MVQAQPKSYAMMRNQFVEWSQFASENDWASEALREGSWEDKQVPERCVAIHYVIDKDAKMIVKKLYVVTWSPKYKQMFKDLNLAWVEQFFKVEENDIRQLDYPEENIIKPGGQIFFLLDDNKVAGTVAMVVHHGECELAKMNVADGYQGMGYSHLLMREGIDWARKGGYPEIAILTAVRLSKAVALYKNYGFEVVRLGKHPDYDRCDIIMRLKL</sequence>
<dbReference type="Pfam" id="PF00583">
    <property type="entry name" value="Acetyltransf_1"/>
    <property type="match status" value="1"/>
</dbReference>
<comment type="caution">
    <text evidence="2">The sequence shown here is derived from an EMBL/GenBank/DDBJ whole genome shotgun (WGS) entry which is preliminary data.</text>
</comment>
<dbReference type="EMBL" id="JASJQH010000666">
    <property type="protein sequence ID" value="KAK9763340.1"/>
    <property type="molecule type" value="Genomic_DNA"/>
</dbReference>
<dbReference type="PANTHER" id="PTHR43617">
    <property type="entry name" value="L-AMINO ACID N-ACETYLTRANSFERASE"/>
    <property type="match status" value="1"/>
</dbReference>
<reference evidence="2 3" key="1">
    <citation type="submission" date="2023-04" db="EMBL/GenBank/DDBJ databases">
        <title>Genome of Basidiobolus ranarum AG-B5.</title>
        <authorList>
            <person name="Stajich J.E."/>
            <person name="Carter-House D."/>
            <person name="Gryganskyi A."/>
        </authorList>
    </citation>
    <scope>NUCLEOTIDE SEQUENCE [LARGE SCALE GENOMIC DNA]</scope>
    <source>
        <strain evidence="2 3">AG-B5</strain>
    </source>
</reference>
<dbReference type="PROSITE" id="PS51186">
    <property type="entry name" value="GNAT"/>
    <property type="match status" value="1"/>
</dbReference>
<dbReference type="PANTHER" id="PTHR43617:SF36">
    <property type="entry name" value="GCN5-RELATED N-ACETYLTRANSFERASE"/>
    <property type="match status" value="1"/>
</dbReference>
<evidence type="ECO:0000313" key="2">
    <source>
        <dbReference type="EMBL" id="KAK9763340.1"/>
    </source>
</evidence>
<evidence type="ECO:0000313" key="3">
    <source>
        <dbReference type="Proteomes" id="UP001479436"/>
    </source>
</evidence>
<name>A0ABR2WP83_9FUNG</name>
<dbReference type="InterPro" id="IPR050276">
    <property type="entry name" value="MshD_Acetyltransferase"/>
</dbReference>
<gene>
    <name evidence="2" type="ORF">K7432_010075</name>
</gene>
<feature type="domain" description="N-acetyltransferase" evidence="1">
    <location>
        <begin position="76"/>
        <end position="214"/>
    </location>
</feature>
<proteinExistence type="predicted"/>
<dbReference type="CDD" id="cd04301">
    <property type="entry name" value="NAT_SF"/>
    <property type="match status" value="1"/>
</dbReference>
<protein>
    <recommendedName>
        <fullName evidence="1">N-acetyltransferase domain-containing protein</fullName>
    </recommendedName>
</protein>
<organism evidence="2 3">
    <name type="scientific">Basidiobolus ranarum</name>
    <dbReference type="NCBI Taxonomy" id="34480"/>
    <lineage>
        <taxon>Eukaryota</taxon>
        <taxon>Fungi</taxon>
        <taxon>Fungi incertae sedis</taxon>
        <taxon>Zoopagomycota</taxon>
        <taxon>Entomophthoromycotina</taxon>
        <taxon>Basidiobolomycetes</taxon>
        <taxon>Basidiobolales</taxon>
        <taxon>Basidiobolaceae</taxon>
        <taxon>Basidiobolus</taxon>
    </lineage>
</organism>